<dbReference type="PIRSF" id="PIRSF021700">
    <property type="entry name" value="3_dmu_93_MTrfase"/>
    <property type="match status" value="1"/>
</dbReference>
<evidence type="ECO:0000313" key="3">
    <source>
        <dbReference type="Proteomes" id="UP000575068"/>
    </source>
</evidence>
<dbReference type="PANTHER" id="PTHR33990">
    <property type="entry name" value="PROTEIN YJDN-RELATED"/>
    <property type="match status" value="1"/>
</dbReference>
<organism evidence="2 3">
    <name type="scientific">Rhizorhapis suberifaciens</name>
    <name type="common">corky root of lettuce</name>
    <dbReference type="NCBI Taxonomy" id="13656"/>
    <lineage>
        <taxon>Bacteria</taxon>
        <taxon>Pseudomonadati</taxon>
        <taxon>Pseudomonadota</taxon>
        <taxon>Alphaproteobacteria</taxon>
        <taxon>Sphingomonadales</taxon>
        <taxon>Sphingomonadaceae</taxon>
        <taxon>Rhizorhapis</taxon>
    </lineage>
</organism>
<sequence>MAMEKITPCLWFDGNAEEAANFYVGVFPDSRIDVINRSPVDTPSASKGEVLMVQFTLAGRAFTGLNGGPQFPFTEAVSFQVDCADQAEVDHYWSAFTSDGGSESQCGWCKDRFGLSWQVVPRRMIELLGSADHAAAARAMQAMFEMTKMDIAALEAAAKGE</sequence>
<dbReference type="AlphaFoldDB" id="A0A840HQG4"/>
<dbReference type="InterPro" id="IPR029068">
    <property type="entry name" value="Glyas_Bleomycin-R_OHBP_Dase"/>
</dbReference>
<dbReference type="Proteomes" id="UP000575068">
    <property type="component" value="Unassembled WGS sequence"/>
</dbReference>
<evidence type="ECO:0000259" key="1">
    <source>
        <dbReference type="Pfam" id="PF06983"/>
    </source>
</evidence>
<dbReference type="Gene3D" id="3.10.180.10">
    <property type="entry name" value="2,3-Dihydroxybiphenyl 1,2-Dioxygenase, domain 1"/>
    <property type="match status" value="1"/>
</dbReference>
<keyword evidence="3" id="KW-1185">Reference proteome</keyword>
<dbReference type="CDD" id="cd06588">
    <property type="entry name" value="PhnB_like"/>
    <property type="match status" value="1"/>
</dbReference>
<dbReference type="GO" id="GO:0008168">
    <property type="term" value="F:methyltransferase activity"/>
    <property type="evidence" value="ECO:0007669"/>
    <property type="project" value="UniProtKB-KW"/>
</dbReference>
<feature type="domain" description="PhnB-like" evidence="1">
    <location>
        <begin position="4"/>
        <end position="120"/>
    </location>
</feature>
<keyword evidence="2" id="KW-0830">Ubiquinone</keyword>
<dbReference type="GO" id="GO:0032259">
    <property type="term" value="P:methylation"/>
    <property type="evidence" value="ECO:0007669"/>
    <property type="project" value="UniProtKB-KW"/>
</dbReference>
<gene>
    <name evidence="2" type="ORF">HNQ99_000140</name>
</gene>
<dbReference type="SUPFAM" id="SSF54593">
    <property type="entry name" value="Glyoxalase/Bleomycin resistance protein/Dihydroxybiphenyl dioxygenase"/>
    <property type="match status" value="1"/>
</dbReference>
<dbReference type="PANTHER" id="PTHR33990:SF2">
    <property type="entry name" value="PHNB-LIKE DOMAIN-CONTAINING PROTEIN"/>
    <property type="match status" value="1"/>
</dbReference>
<dbReference type="EMBL" id="JACHOV010000001">
    <property type="protein sequence ID" value="MBB4639860.1"/>
    <property type="molecule type" value="Genomic_DNA"/>
</dbReference>
<protein>
    <submittedName>
        <fullName evidence="2">Putative 3-demethylubiquinone-9 3-methyltransferase (Glyoxalase superfamily)</fullName>
    </submittedName>
</protein>
<keyword evidence="2" id="KW-0489">Methyltransferase</keyword>
<dbReference type="InterPro" id="IPR028973">
    <property type="entry name" value="PhnB-like"/>
</dbReference>
<dbReference type="RefSeq" id="WP_322790285.1">
    <property type="nucleotide sequence ID" value="NZ_JACHOV010000001.1"/>
</dbReference>
<keyword evidence="2" id="KW-0808">Transferase</keyword>
<evidence type="ECO:0000313" key="2">
    <source>
        <dbReference type="EMBL" id="MBB4639860.1"/>
    </source>
</evidence>
<proteinExistence type="predicted"/>
<accession>A0A840HQG4</accession>
<name>A0A840HQG4_9SPHN</name>
<dbReference type="Pfam" id="PF06983">
    <property type="entry name" value="3-dmu-9_3-mt"/>
    <property type="match status" value="1"/>
</dbReference>
<dbReference type="InterPro" id="IPR009725">
    <property type="entry name" value="3_dmu_93_MTrfase"/>
</dbReference>
<comment type="caution">
    <text evidence="2">The sequence shown here is derived from an EMBL/GenBank/DDBJ whole genome shotgun (WGS) entry which is preliminary data.</text>
</comment>
<reference evidence="2 3" key="1">
    <citation type="submission" date="2020-08" db="EMBL/GenBank/DDBJ databases">
        <title>Genomic Encyclopedia of Type Strains, Phase IV (KMG-IV): sequencing the most valuable type-strain genomes for metagenomic binning, comparative biology and taxonomic classification.</title>
        <authorList>
            <person name="Goeker M."/>
        </authorList>
    </citation>
    <scope>NUCLEOTIDE SEQUENCE [LARGE SCALE GENOMIC DNA]</scope>
    <source>
        <strain evidence="2 3">DSM 7465</strain>
    </source>
</reference>